<feature type="compositionally biased region" description="Basic and acidic residues" evidence="1">
    <location>
        <begin position="74"/>
        <end position="85"/>
    </location>
</feature>
<feature type="region of interest" description="Disordered" evidence="1">
    <location>
        <begin position="67"/>
        <end position="94"/>
    </location>
</feature>
<dbReference type="AlphaFoldDB" id="A0A9J6EEG9"/>
<proteinExistence type="predicted"/>
<evidence type="ECO:0000313" key="3">
    <source>
        <dbReference type="EMBL" id="KAH8032766.1"/>
    </source>
</evidence>
<name>A0A9J6EEG9_RHIMP</name>
<dbReference type="Proteomes" id="UP000821866">
    <property type="component" value="Chromosome 2"/>
</dbReference>
<evidence type="ECO:0000313" key="4">
    <source>
        <dbReference type="Proteomes" id="UP000821866"/>
    </source>
</evidence>
<evidence type="ECO:0000259" key="2">
    <source>
        <dbReference type="Pfam" id="PF21789"/>
    </source>
</evidence>
<dbReference type="EMBL" id="JABSTU010000004">
    <property type="protein sequence ID" value="KAH8032766.1"/>
    <property type="molecule type" value="Genomic_DNA"/>
</dbReference>
<dbReference type="InterPro" id="IPR048367">
    <property type="entry name" value="TNP-like_RNaseH_C"/>
</dbReference>
<dbReference type="VEuPathDB" id="VectorBase:LOC119178157"/>
<keyword evidence="4" id="KW-1185">Reference proteome</keyword>
<protein>
    <recommendedName>
        <fullName evidence="2">Transposable element P transposase-like RNase H C-terminal domain-containing protein</fullName>
    </recommendedName>
</protein>
<accession>A0A9J6EEG9</accession>
<dbReference type="Pfam" id="PF21789">
    <property type="entry name" value="TNP-like_RNaseH_C"/>
    <property type="match status" value="1"/>
</dbReference>
<sequence length="450" mass="49594">MPTRVTTDLQGNIRQNARGASVEKDSLLKKGRMKNGVVELFLPCVSCYLLQLLAHGRTQIRRSAACSIQSSQKLKPEEQHLDRRGCPTKKQKVRDGFTEGELPQDAAADAQPPQEQRAVGHPEAEVLNAVTAEDVCGNPLQPSPSWNKLTFATEQDAVHFGLCELEGEQADHMLLLKLVKFKPAVKQPESLCCCVYLRGHLYSQRTVSSPEEAQTVLDSTNSLALCGECGMKPDNEKRYVSYAGSYYSMKFTYASDLDQTCRPKVMPTVEFVKRMSGLISVMTSRCPRDALRPLSESVVELEAFLTYLDDWEEAAEKAGGDFISKSTVEGLRVTLRSTLSLLKYVTESLGFKYLLTSRLSQDKLENTFGIVRQYCGTNDHPSPGLFLVVVICLDFYNLARPPKHGNSPANLVNALLDAPSPTTSSAIFGIRDIVEDMLEVGDIDGASSAL</sequence>
<reference evidence="3" key="1">
    <citation type="journal article" date="2020" name="Cell">
        <title>Large-Scale Comparative Analyses of Tick Genomes Elucidate Their Genetic Diversity and Vector Capacities.</title>
        <authorList>
            <consortium name="Tick Genome and Microbiome Consortium (TIGMIC)"/>
            <person name="Jia N."/>
            <person name="Wang J."/>
            <person name="Shi W."/>
            <person name="Du L."/>
            <person name="Sun Y."/>
            <person name="Zhan W."/>
            <person name="Jiang J.F."/>
            <person name="Wang Q."/>
            <person name="Zhang B."/>
            <person name="Ji P."/>
            <person name="Bell-Sakyi L."/>
            <person name="Cui X.M."/>
            <person name="Yuan T.T."/>
            <person name="Jiang B.G."/>
            <person name="Yang W.F."/>
            <person name="Lam T.T."/>
            <person name="Chang Q.C."/>
            <person name="Ding S.J."/>
            <person name="Wang X.J."/>
            <person name="Zhu J.G."/>
            <person name="Ruan X.D."/>
            <person name="Zhao L."/>
            <person name="Wei J.T."/>
            <person name="Ye R.Z."/>
            <person name="Que T.C."/>
            <person name="Du C.H."/>
            <person name="Zhou Y.H."/>
            <person name="Cheng J.X."/>
            <person name="Dai P.F."/>
            <person name="Guo W.B."/>
            <person name="Han X.H."/>
            <person name="Huang E.J."/>
            <person name="Li L.F."/>
            <person name="Wei W."/>
            <person name="Gao Y.C."/>
            <person name="Liu J.Z."/>
            <person name="Shao H.Z."/>
            <person name="Wang X."/>
            <person name="Wang C.C."/>
            <person name="Yang T.C."/>
            <person name="Huo Q.B."/>
            <person name="Li W."/>
            <person name="Chen H.Y."/>
            <person name="Chen S.E."/>
            <person name="Zhou L.G."/>
            <person name="Ni X.B."/>
            <person name="Tian J.H."/>
            <person name="Sheng Y."/>
            <person name="Liu T."/>
            <person name="Pan Y.S."/>
            <person name="Xia L.Y."/>
            <person name="Li J."/>
            <person name="Zhao F."/>
            <person name="Cao W.C."/>
        </authorList>
    </citation>
    <scope>NUCLEOTIDE SEQUENCE</scope>
    <source>
        <strain evidence="3">Rmic-2018</strain>
    </source>
</reference>
<gene>
    <name evidence="3" type="ORF">HPB51_001825</name>
</gene>
<comment type="caution">
    <text evidence="3">The sequence shown here is derived from an EMBL/GenBank/DDBJ whole genome shotgun (WGS) entry which is preliminary data.</text>
</comment>
<feature type="domain" description="Transposable element P transposase-like RNase H C-terminal" evidence="2">
    <location>
        <begin position="358"/>
        <end position="382"/>
    </location>
</feature>
<reference evidence="3" key="2">
    <citation type="submission" date="2021-09" db="EMBL/GenBank/DDBJ databases">
        <authorList>
            <person name="Jia N."/>
            <person name="Wang J."/>
            <person name="Shi W."/>
            <person name="Du L."/>
            <person name="Sun Y."/>
            <person name="Zhan W."/>
            <person name="Jiang J."/>
            <person name="Wang Q."/>
            <person name="Zhang B."/>
            <person name="Ji P."/>
            <person name="Sakyi L.B."/>
            <person name="Cui X."/>
            <person name="Yuan T."/>
            <person name="Jiang B."/>
            <person name="Yang W."/>
            <person name="Lam T.T.-Y."/>
            <person name="Chang Q."/>
            <person name="Ding S."/>
            <person name="Wang X."/>
            <person name="Zhu J."/>
            <person name="Ruan X."/>
            <person name="Zhao L."/>
            <person name="Wei J."/>
            <person name="Que T."/>
            <person name="Du C."/>
            <person name="Cheng J."/>
            <person name="Dai P."/>
            <person name="Han X."/>
            <person name="Huang E."/>
            <person name="Gao Y."/>
            <person name="Liu J."/>
            <person name="Shao H."/>
            <person name="Ye R."/>
            <person name="Li L."/>
            <person name="Wei W."/>
            <person name="Wang X."/>
            <person name="Wang C."/>
            <person name="Huo Q."/>
            <person name="Li W."/>
            <person name="Guo W."/>
            <person name="Chen H."/>
            <person name="Chen S."/>
            <person name="Zhou L."/>
            <person name="Zhou L."/>
            <person name="Ni X."/>
            <person name="Tian J."/>
            <person name="Zhou Y."/>
            <person name="Sheng Y."/>
            <person name="Liu T."/>
            <person name="Pan Y."/>
            <person name="Xia L."/>
            <person name="Li J."/>
            <person name="Zhao F."/>
            <person name="Cao W."/>
        </authorList>
    </citation>
    <scope>NUCLEOTIDE SEQUENCE</scope>
    <source>
        <strain evidence="3">Rmic-2018</strain>
        <tissue evidence="3">Larvae</tissue>
    </source>
</reference>
<evidence type="ECO:0000256" key="1">
    <source>
        <dbReference type="SAM" id="MobiDB-lite"/>
    </source>
</evidence>
<organism evidence="3 4">
    <name type="scientific">Rhipicephalus microplus</name>
    <name type="common">Cattle tick</name>
    <name type="synonym">Boophilus microplus</name>
    <dbReference type="NCBI Taxonomy" id="6941"/>
    <lineage>
        <taxon>Eukaryota</taxon>
        <taxon>Metazoa</taxon>
        <taxon>Ecdysozoa</taxon>
        <taxon>Arthropoda</taxon>
        <taxon>Chelicerata</taxon>
        <taxon>Arachnida</taxon>
        <taxon>Acari</taxon>
        <taxon>Parasitiformes</taxon>
        <taxon>Ixodida</taxon>
        <taxon>Ixodoidea</taxon>
        <taxon>Ixodidae</taxon>
        <taxon>Rhipicephalinae</taxon>
        <taxon>Rhipicephalus</taxon>
        <taxon>Boophilus</taxon>
    </lineage>
</organism>